<feature type="compositionally biased region" description="Polar residues" evidence="1">
    <location>
        <begin position="307"/>
        <end position="317"/>
    </location>
</feature>
<feature type="domain" description="MULE transposase" evidence="2">
    <location>
        <begin position="59"/>
        <end position="117"/>
    </location>
</feature>
<dbReference type="OrthoDB" id="2436819at2759"/>
<evidence type="ECO:0000313" key="4">
    <source>
        <dbReference type="Proteomes" id="UP000789759"/>
    </source>
</evidence>
<gene>
    <name evidence="3" type="ORF">CPELLU_LOCUS19726</name>
</gene>
<dbReference type="PANTHER" id="PTHR31569:SF4">
    <property type="entry name" value="SWIM-TYPE DOMAIN-CONTAINING PROTEIN"/>
    <property type="match status" value="1"/>
</dbReference>
<evidence type="ECO:0000313" key="3">
    <source>
        <dbReference type="EMBL" id="CAG8821437.1"/>
    </source>
</evidence>
<name>A0A9N9PHR5_9GLOM</name>
<evidence type="ECO:0000256" key="1">
    <source>
        <dbReference type="SAM" id="MobiDB-lite"/>
    </source>
</evidence>
<accession>A0A9N9PHR5</accession>
<evidence type="ECO:0000259" key="2">
    <source>
        <dbReference type="Pfam" id="PF10551"/>
    </source>
</evidence>
<dbReference type="PANTHER" id="PTHR31569">
    <property type="entry name" value="SWIM-TYPE DOMAIN-CONTAINING PROTEIN"/>
    <property type="match status" value="1"/>
</dbReference>
<feature type="non-terminal residue" evidence="3">
    <location>
        <position position="1"/>
    </location>
</feature>
<sequence length="325" mass="37566">HLISRRLTGQQLERVTEMTISGSHPREIVSAFRQNDKLALITSRNIYNAHEQLRQQNWQNEEEEDYCWALNNVTSLFNGVLKPDIIITDQELALINALRIIFPYSTNLLCIWHISKNILKNCKLQFSKETDKNRTTVTLRIESAHATLKAYIQTSIRDLHQVHETISLTVNNQKKEIDAMTASECIHFPAFVYNNPFYINIRGMASTFALKKVNEQYQKTIVATTKEPLPSYTKSFLSTMDLPCAHIIQNFMSNRNLTLDDIHKHCKYQNWPEHQQAVTRESLNNMINIPVIVLQNPQIIHTRGHPTGSSNHRQMSSTRRDPSGF</sequence>
<dbReference type="InterPro" id="IPR018289">
    <property type="entry name" value="MULE_transposase_dom"/>
</dbReference>
<dbReference type="InterPro" id="IPR052579">
    <property type="entry name" value="Zinc_finger_SWIM"/>
</dbReference>
<reference evidence="3" key="1">
    <citation type="submission" date="2021-06" db="EMBL/GenBank/DDBJ databases">
        <authorList>
            <person name="Kallberg Y."/>
            <person name="Tangrot J."/>
            <person name="Rosling A."/>
        </authorList>
    </citation>
    <scope>NUCLEOTIDE SEQUENCE</scope>
    <source>
        <strain evidence="3">FL966</strain>
    </source>
</reference>
<proteinExistence type="predicted"/>
<comment type="caution">
    <text evidence="3">The sequence shown here is derived from an EMBL/GenBank/DDBJ whole genome shotgun (WGS) entry which is preliminary data.</text>
</comment>
<feature type="non-terminal residue" evidence="3">
    <location>
        <position position="325"/>
    </location>
</feature>
<dbReference type="AlphaFoldDB" id="A0A9N9PHR5"/>
<dbReference type="Pfam" id="PF10551">
    <property type="entry name" value="MULE"/>
    <property type="match status" value="1"/>
</dbReference>
<organism evidence="3 4">
    <name type="scientific">Cetraspora pellucida</name>
    <dbReference type="NCBI Taxonomy" id="1433469"/>
    <lineage>
        <taxon>Eukaryota</taxon>
        <taxon>Fungi</taxon>
        <taxon>Fungi incertae sedis</taxon>
        <taxon>Mucoromycota</taxon>
        <taxon>Glomeromycotina</taxon>
        <taxon>Glomeromycetes</taxon>
        <taxon>Diversisporales</taxon>
        <taxon>Gigasporaceae</taxon>
        <taxon>Cetraspora</taxon>
    </lineage>
</organism>
<keyword evidence="4" id="KW-1185">Reference proteome</keyword>
<dbReference type="Proteomes" id="UP000789759">
    <property type="component" value="Unassembled WGS sequence"/>
</dbReference>
<feature type="region of interest" description="Disordered" evidence="1">
    <location>
        <begin position="301"/>
        <end position="325"/>
    </location>
</feature>
<protein>
    <submittedName>
        <fullName evidence="3">2829_t:CDS:1</fullName>
    </submittedName>
</protein>
<dbReference type="EMBL" id="CAJVQA010050423">
    <property type="protein sequence ID" value="CAG8821437.1"/>
    <property type="molecule type" value="Genomic_DNA"/>
</dbReference>